<keyword evidence="5" id="KW-1185">Reference proteome</keyword>
<dbReference type="Gene3D" id="3.40.50.1820">
    <property type="entry name" value="alpha/beta hydrolase"/>
    <property type="match status" value="1"/>
</dbReference>
<sequence>MEVNRIGPTVVYEPDSDKPHHLDIVLVHGLFGHPKKTWSLNTSSSASTREPADGDRPSGTSDEDETENRPRNKRCTRGGDLCQDIFWPRDLLPRAFPQARIVTWGYDVQIEGFLAAASQASIYHHAENLLSDLVMLRKLDAAKLKPLIFIAHSLGGIVVKDALSLSGHESTIINAVLPATIGVMFLGTPHQGSGAASLGRKAFEVSKIFFKKPNLQVLRGLETNSEILERISRSFGQILSTGRIKVHSFREELPTHRVMVVGSASSTIGYLHETRGSLHADHRNLARFSSVEDIKFQRVVSVLQDWVHKTSEKQRNQQHLHFADENPALPDGLIFDEELNQCLTSLHSREAQHRFEDIKAAHYKTYNWLFDHQVGFEDWLEGKIPSNICWIQGKPGSGKSTLMKFALNHHLTRKLLRKYTDNFWVVAGFFFHDRGTTVQKSAEGFLREVLYQIIHQQKQLFVLIYPILARVFEQKGQSTNGSKFFADGWTLSVLRDTLEFIGRKSTNEVNLCLFVDALDEHDGNHRELVLILRSIAQLTANPAFRVRLALAGRPENVFKTAFQGCPGFSIHEYTTNDIRRYAEDIIKADMPGELSIEYEEGLRNLVENIVRDAQGVFLWVRLVVNEIVEGICEGDTTDELVTLLSTIPTELGELYKRALCRSSRSSLEAFERNRTEAYVMFQVATCAREPFYIYEFLTATHFLATGRGTYPDLQRLSSEQMERRLNSRSAGLLEVSRKGDGPVQFIHQTVKEFLTAGDGKLVIREGLSDRRLESGFSLIFRYILKLLENSTADSLDLDAQRFVNKNFPYYASVLEGNEQQCIADTFEPAILRLPEHLQHDIFAKIPANLYAMVSPNKDLGRIIVFGFQTNFRARFSLIYLLCGLPLSLKKSLSSHKANMSRSECYTLLEAAIWVKCHLKGSAQILQILAEEDVFARLLENRHVKDKAYDEDIINDMLSQIREKVPEEDKASSFSTPKEEESKGRLGEEQIEADPMEFFVYDELND</sequence>
<dbReference type="AlphaFoldDB" id="A0AA39R9J3"/>
<feature type="region of interest" description="Disordered" evidence="2">
    <location>
        <begin position="39"/>
        <end position="75"/>
    </location>
</feature>
<organism evidence="4 5">
    <name type="scientific">Cladonia borealis</name>
    <dbReference type="NCBI Taxonomy" id="184061"/>
    <lineage>
        <taxon>Eukaryota</taxon>
        <taxon>Fungi</taxon>
        <taxon>Dikarya</taxon>
        <taxon>Ascomycota</taxon>
        <taxon>Pezizomycotina</taxon>
        <taxon>Lecanoromycetes</taxon>
        <taxon>OSLEUM clade</taxon>
        <taxon>Lecanoromycetidae</taxon>
        <taxon>Lecanorales</taxon>
        <taxon>Lecanorineae</taxon>
        <taxon>Cladoniaceae</taxon>
        <taxon>Cladonia</taxon>
    </lineage>
</organism>
<dbReference type="InterPro" id="IPR027417">
    <property type="entry name" value="P-loop_NTPase"/>
</dbReference>
<evidence type="ECO:0000313" key="4">
    <source>
        <dbReference type="EMBL" id="KAK0517360.1"/>
    </source>
</evidence>
<dbReference type="SUPFAM" id="SSF53474">
    <property type="entry name" value="alpha/beta-Hydrolases"/>
    <property type="match status" value="1"/>
</dbReference>
<proteinExistence type="predicted"/>
<protein>
    <recommendedName>
        <fullName evidence="3">Nephrocystin 3-like N-terminal domain-containing protein</fullName>
    </recommendedName>
</protein>
<evidence type="ECO:0000256" key="2">
    <source>
        <dbReference type="SAM" id="MobiDB-lite"/>
    </source>
</evidence>
<dbReference type="Pfam" id="PF24883">
    <property type="entry name" value="NPHP3_N"/>
    <property type="match status" value="1"/>
</dbReference>
<feature type="compositionally biased region" description="Basic and acidic residues" evidence="2">
    <location>
        <begin position="963"/>
        <end position="987"/>
    </location>
</feature>
<keyword evidence="1" id="KW-0677">Repeat</keyword>
<dbReference type="PANTHER" id="PTHR10039:SF5">
    <property type="entry name" value="NACHT DOMAIN-CONTAINING PROTEIN"/>
    <property type="match status" value="1"/>
</dbReference>
<dbReference type="InterPro" id="IPR029058">
    <property type="entry name" value="AB_hydrolase_fold"/>
</dbReference>
<dbReference type="PANTHER" id="PTHR10039">
    <property type="entry name" value="AMELOGENIN"/>
    <property type="match status" value="1"/>
</dbReference>
<gene>
    <name evidence="4" type="ORF">JMJ35_000515</name>
</gene>
<evidence type="ECO:0000259" key="3">
    <source>
        <dbReference type="Pfam" id="PF24883"/>
    </source>
</evidence>
<dbReference type="Gene3D" id="3.40.50.300">
    <property type="entry name" value="P-loop containing nucleotide triphosphate hydrolases"/>
    <property type="match status" value="1"/>
</dbReference>
<dbReference type="InterPro" id="IPR056884">
    <property type="entry name" value="NPHP3-like_N"/>
</dbReference>
<name>A0AA39R9J3_9LECA</name>
<dbReference type="SUPFAM" id="SSF52540">
    <property type="entry name" value="P-loop containing nucleoside triphosphate hydrolases"/>
    <property type="match status" value="1"/>
</dbReference>
<reference evidence="4" key="1">
    <citation type="submission" date="2023-03" db="EMBL/GenBank/DDBJ databases">
        <title>Complete genome of Cladonia borealis.</title>
        <authorList>
            <person name="Park H."/>
        </authorList>
    </citation>
    <scope>NUCLEOTIDE SEQUENCE</scope>
    <source>
        <strain evidence="4">ANT050790</strain>
    </source>
</reference>
<feature type="compositionally biased region" description="Polar residues" evidence="2">
    <location>
        <begin position="39"/>
        <end position="48"/>
    </location>
</feature>
<comment type="caution">
    <text evidence="4">The sequence shown here is derived from an EMBL/GenBank/DDBJ whole genome shotgun (WGS) entry which is preliminary data.</text>
</comment>
<dbReference type="Proteomes" id="UP001166286">
    <property type="component" value="Unassembled WGS sequence"/>
</dbReference>
<feature type="domain" description="Nephrocystin 3-like N-terminal" evidence="3">
    <location>
        <begin position="365"/>
        <end position="551"/>
    </location>
</feature>
<evidence type="ECO:0000256" key="1">
    <source>
        <dbReference type="ARBA" id="ARBA00022737"/>
    </source>
</evidence>
<accession>A0AA39R9J3</accession>
<dbReference type="EMBL" id="JAFEKC020000001">
    <property type="protein sequence ID" value="KAK0517360.1"/>
    <property type="molecule type" value="Genomic_DNA"/>
</dbReference>
<evidence type="ECO:0000313" key="5">
    <source>
        <dbReference type="Proteomes" id="UP001166286"/>
    </source>
</evidence>
<feature type="region of interest" description="Disordered" evidence="2">
    <location>
        <begin position="963"/>
        <end position="995"/>
    </location>
</feature>